<evidence type="ECO:0000313" key="2">
    <source>
        <dbReference type="Proteomes" id="UP000053989"/>
    </source>
</evidence>
<keyword evidence="2" id="KW-1185">Reference proteome</keyword>
<dbReference type="Proteomes" id="UP000053989">
    <property type="component" value="Unassembled WGS sequence"/>
</dbReference>
<dbReference type="HOGENOM" id="CLU_2887086_0_0_1"/>
<reference evidence="2" key="2">
    <citation type="submission" date="2015-01" db="EMBL/GenBank/DDBJ databases">
        <title>Evolutionary Origins and Diversification of the Mycorrhizal Mutualists.</title>
        <authorList>
            <consortium name="DOE Joint Genome Institute"/>
            <consortium name="Mycorrhizal Genomics Consortium"/>
            <person name="Kohler A."/>
            <person name="Kuo A."/>
            <person name="Nagy L.G."/>
            <person name="Floudas D."/>
            <person name="Copeland A."/>
            <person name="Barry K.W."/>
            <person name="Cichocki N."/>
            <person name="Veneault-Fourrey C."/>
            <person name="LaButti K."/>
            <person name="Lindquist E.A."/>
            <person name="Lipzen A."/>
            <person name="Lundell T."/>
            <person name="Morin E."/>
            <person name="Murat C."/>
            <person name="Riley R."/>
            <person name="Ohm R."/>
            <person name="Sun H."/>
            <person name="Tunlid A."/>
            <person name="Henrissat B."/>
            <person name="Grigoriev I.V."/>
            <person name="Hibbett D.S."/>
            <person name="Martin F."/>
        </authorList>
    </citation>
    <scope>NUCLEOTIDE SEQUENCE [LARGE SCALE GENOMIC DNA]</scope>
    <source>
        <strain evidence="2">Foug A</strain>
    </source>
</reference>
<protein>
    <submittedName>
        <fullName evidence="1">Uncharacterized protein</fullName>
    </submittedName>
</protein>
<gene>
    <name evidence="1" type="ORF">SCLCIDRAFT_1206999</name>
</gene>
<dbReference type="InParanoid" id="A0A0C3ESM4"/>
<evidence type="ECO:0000313" key="1">
    <source>
        <dbReference type="EMBL" id="KIM70831.1"/>
    </source>
</evidence>
<organism evidence="1 2">
    <name type="scientific">Scleroderma citrinum Foug A</name>
    <dbReference type="NCBI Taxonomy" id="1036808"/>
    <lineage>
        <taxon>Eukaryota</taxon>
        <taxon>Fungi</taxon>
        <taxon>Dikarya</taxon>
        <taxon>Basidiomycota</taxon>
        <taxon>Agaricomycotina</taxon>
        <taxon>Agaricomycetes</taxon>
        <taxon>Agaricomycetidae</taxon>
        <taxon>Boletales</taxon>
        <taxon>Sclerodermatineae</taxon>
        <taxon>Sclerodermataceae</taxon>
        <taxon>Scleroderma</taxon>
    </lineage>
</organism>
<dbReference type="AlphaFoldDB" id="A0A0C3ESM4"/>
<reference evidence="1 2" key="1">
    <citation type="submission" date="2014-04" db="EMBL/GenBank/DDBJ databases">
        <authorList>
            <consortium name="DOE Joint Genome Institute"/>
            <person name="Kuo A."/>
            <person name="Kohler A."/>
            <person name="Nagy L.G."/>
            <person name="Floudas D."/>
            <person name="Copeland A."/>
            <person name="Barry K.W."/>
            <person name="Cichocki N."/>
            <person name="Veneault-Fourrey C."/>
            <person name="LaButti K."/>
            <person name="Lindquist E.A."/>
            <person name="Lipzen A."/>
            <person name="Lundell T."/>
            <person name="Morin E."/>
            <person name="Murat C."/>
            <person name="Sun H."/>
            <person name="Tunlid A."/>
            <person name="Henrissat B."/>
            <person name="Grigoriev I.V."/>
            <person name="Hibbett D.S."/>
            <person name="Martin F."/>
            <person name="Nordberg H.P."/>
            <person name="Cantor M.N."/>
            <person name="Hua S.X."/>
        </authorList>
    </citation>
    <scope>NUCLEOTIDE SEQUENCE [LARGE SCALE GENOMIC DNA]</scope>
    <source>
        <strain evidence="1 2">Foug A</strain>
    </source>
</reference>
<accession>A0A0C3ESM4</accession>
<sequence length="63" mass="7228">MDENFLTRYQAIATTRTYIAFQYSFPDPGDHPSVLFPAPPRPSQQRGPLNYLFDAFNDLVLCC</sequence>
<name>A0A0C3ESM4_9AGAM</name>
<dbReference type="EMBL" id="KN822004">
    <property type="protein sequence ID" value="KIM70831.1"/>
    <property type="molecule type" value="Genomic_DNA"/>
</dbReference>
<proteinExistence type="predicted"/>